<feature type="domain" description="Palmitoyltransferase DHHC" evidence="8">
    <location>
        <begin position="29"/>
        <end position="101"/>
    </location>
</feature>
<dbReference type="GO" id="GO:0016020">
    <property type="term" value="C:membrane"/>
    <property type="evidence" value="ECO:0007669"/>
    <property type="project" value="UniProtKB-SubCell"/>
</dbReference>
<accession>A0A078A9W9</accession>
<dbReference type="InterPro" id="IPR001594">
    <property type="entry name" value="Palmitoyltrfase_DHHC"/>
</dbReference>
<evidence type="ECO:0000256" key="2">
    <source>
        <dbReference type="ARBA" id="ARBA00022679"/>
    </source>
</evidence>
<evidence type="ECO:0000256" key="6">
    <source>
        <dbReference type="ARBA" id="ARBA00023315"/>
    </source>
</evidence>
<evidence type="ECO:0000313" key="10">
    <source>
        <dbReference type="Proteomes" id="UP000039865"/>
    </source>
</evidence>
<dbReference type="EMBL" id="CCKQ01007334">
    <property type="protein sequence ID" value="CDW78691.1"/>
    <property type="molecule type" value="Genomic_DNA"/>
</dbReference>
<keyword evidence="3 7" id="KW-0812">Transmembrane</keyword>
<dbReference type="GO" id="GO:0006612">
    <property type="term" value="P:protein targeting to membrane"/>
    <property type="evidence" value="ECO:0007669"/>
    <property type="project" value="TreeGrafter"/>
</dbReference>
<dbReference type="AlphaFoldDB" id="A0A078A9W9"/>
<dbReference type="GO" id="GO:0005794">
    <property type="term" value="C:Golgi apparatus"/>
    <property type="evidence" value="ECO:0007669"/>
    <property type="project" value="TreeGrafter"/>
</dbReference>
<gene>
    <name evidence="9" type="primary">Contig17870.g18992</name>
    <name evidence="9" type="ORF">STYLEM_7673</name>
</gene>
<protein>
    <recommendedName>
        <fullName evidence="7">Palmitoyltransferase</fullName>
        <ecNumber evidence="7">2.3.1.225</ecNumber>
    </recommendedName>
</protein>
<comment type="domain">
    <text evidence="7">The DHHC domain is required for palmitoyltransferase activity.</text>
</comment>
<comment type="catalytic activity">
    <reaction evidence="7">
        <text>L-cysteinyl-[protein] + hexadecanoyl-CoA = S-hexadecanoyl-L-cysteinyl-[protein] + CoA</text>
        <dbReference type="Rhea" id="RHEA:36683"/>
        <dbReference type="Rhea" id="RHEA-COMP:10131"/>
        <dbReference type="Rhea" id="RHEA-COMP:11032"/>
        <dbReference type="ChEBI" id="CHEBI:29950"/>
        <dbReference type="ChEBI" id="CHEBI:57287"/>
        <dbReference type="ChEBI" id="CHEBI:57379"/>
        <dbReference type="ChEBI" id="CHEBI:74151"/>
        <dbReference type="EC" id="2.3.1.225"/>
    </reaction>
</comment>
<sequence>MKQSCTAIQKMNDTQQSILVSTNIGIARMKYCLTCEIIRPLRASHCHICDRCIQKFDHHCIWLGKCIGVKNYKYFINLITMTTIYAALILSYTLTQIAFQKSLLFMIVSIVLIVASLIVKNMFSESCHPFQKSNSFLRNFKNMLQKNQAKKSRNDEFLNNQIKKKNKTISISNKLTDENNMHLNNIQNSSQAQFNSNNSNYKPRLDLILKQSKLELNEKHEKSIVNRVEKDLTDNNFLDKSDTKGDLLGHFVNNGFSSDQREIVLNHQSLISLRNNQNQEQQFIRINDNSSVSPNVSVSQMEKAFNQGRVLYQCNSILIDEKGDLDSNMFGLVEPSVSALQFNHYRDQIDLKEKRKANKIDKLKIKNQLVLNQSGRLRKIGESTNITSHEINISTPLHYFGLNTSSKEPLDRQNLIIKNLKERYYHNKSQGIKRGLKSSQFNETSQIRHTLKSIGEGSQNSSLHQGMFPALRNKTEENNYDLIETQLRNNQETSLLKRTKTLKYIENSIQEDRIQFKNIDPRIIERSLEDIRNVKNQAYDSYMQFIQNTVNRPIQMDEFSRNSTNNAKVYSIEAVSNYNNYHLIQTPNQFEQSTDNILKKDLDRDGEARDFDSVMGFHQPQ</sequence>
<dbReference type="OrthoDB" id="9909019at2759"/>
<evidence type="ECO:0000256" key="1">
    <source>
        <dbReference type="ARBA" id="ARBA00004141"/>
    </source>
</evidence>
<comment type="caution">
    <text evidence="7">Lacks conserved residue(s) required for the propagation of feature annotation.</text>
</comment>
<dbReference type="InParanoid" id="A0A078A9W9"/>
<dbReference type="EC" id="2.3.1.225" evidence="7"/>
<dbReference type="Proteomes" id="UP000039865">
    <property type="component" value="Unassembled WGS sequence"/>
</dbReference>
<feature type="transmembrane region" description="Helical" evidence="7">
    <location>
        <begin position="74"/>
        <end position="95"/>
    </location>
</feature>
<dbReference type="GO" id="GO:0019706">
    <property type="term" value="F:protein-cysteine S-palmitoyltransferase activity"/>
    <property type="evidence" value="ECO:0007669"/>
    <property type="project" value="UniProtKB-EC"/>
</dbReference>
<reference evidence="9 10" key="1">
    <citation type="submission" date="2014-06" db="EMBL/GenBank/DDBJ databases">
        <authorList>
            <person name="Swart Estienne"/>
        </authorList>
    </citation>
    <scope>NUCLEOTIDE SEQUENCE [LARGE SCALE GENOMIC DNA]</scope>
    <source>
        <strain evidence="9 10">130c</strain>
    </source>
</reference>
<comment type="subcellular location">
    <subcellularLocation>
        <location evidence="1">Membrane</location>
        <topology evidence="1">Multi-pass membrane protein</topology>
    </subcellularLocation>
</comment>
<dbReference type="OMA" id="ASHCHIC"/>
<comment type="similarity">
    <text evidence="7">Belongs to the DHHC palmitoyltransferase family.</text>
</comment>
<evidence type="ECO:0000256" key="3">
    <source>
        <dbReference type="ARBA" id="ARBA00022692"/>
    </source>
</evidence>
<evidence type="ECO:0000313" key="9">
    <source>
        <dbReference type="EMBL" id="CDW78691.1"/>
    </source>
</evidence>
<dbReference type="Pfam" id="PF01529">
    <property type="entry name" value="DHHC"/>
    <property type="match status" value="1"/>
</dbReference>
<evidence type="ECO:0000259" key="8">
    <source>
        <dbReference type="Pfam" id="PF01529"/>
    </source>
</evidence>
<dbReference type="GO" id="GO:0005783">
    <property type="term" value="C:endoplasmic reticulum"/>
    <property type="evidence" value="ECO:0007669"/>
    <property type="project" value="TreeGrafter"/>
</dbReference>
<name>A0A078A9W9_STYLE</name>
<evidence type="ECO:0000256" key="5">
    <source>
        <dbReference type="ARBA" id="ARBA00023136"/>
    </source>
</evidence>
<proteinExistence type="inferred from homology"/>
<evidence type="ECO:0000256" key="4">
    <source>
        <dbReference type="ARBA" id="ARBA00022989"/>
    </source>
</evidence>
<dbReference type="InterPro" id="IPR039859">
    <property type="entry name" value="PFA4/ZDH16/20/ERF2-like"/>
</dbReference>
<keyword evidence="5 7" id="KW-0472">Membrane</keyword>
<keyword evidence="2 7" id="KW-0808">Transferase</keyword>
<evidence type="ECO:0000256" key="7">
    <source>
        <dbReference type="RuleBase" id="RU079119"/>
    </source>
</evidence>
<keyword evidence="4 7" id="KW-1133">Transmembrane helix</keyword>
<dbReference type="PANTHER" id="PTHR22883">
    <property type="entry name" value="ZINC FINGER DHHC DOMAIN CONTAINING PROTEIN"/>
    <property type="match status" value="1"/>
</dbReference>
<organism evidence="9 10">
    <name type="scientific">Stylonychia lemnae</name>
    <name type="common">Ciliate</name>
    <dbReference type="NCBI Taxonomy" id="5949"/>
    <lineage>
        <taxon>Eukaryota</taxon>
        <taxon>Sar</taxon>
        <taxon>Alveolata</taxon>
        <taxon>Ciliophora</taxon>
        <taxon>Intramacronucleata</taxon>
        <taxon>Spirotrichea</taxon>
        <taxon>Stichotrichia</taxon>
        <taxon>Sporadotrichida</taxon>
        <taxon>Oxytrichidae</taxon>
        <taxon>Stylonychinae</taxon>
        <taxon>Stylonychia</taxon>
    </lineage>
</organism>
<keyword evidence="10" id="KW-1185">Reference proteome</keyword>
<dbReference type="PROSITE" id="PS50216">
    <property type="entry name" value="DHHC"/>
    <property type="match status" value="1"/>
</dbReference>
<keyword evidence="6 7" id="KW-0012">Acyltransferase</keyword>